<sequence length="43" mass="5118">MDDSHKKYHNIKPAQAGFLLSDLNMLLKYKKYLLRIKSIKLQL</sequence>
<gene>
    <name evidence="1" type="ORF">CV83915_01282</name>
</gene>
<dbReference type="Proteomes" id="UP000236551">
    <property type="component" value="Chromosome"/>
</dbReference>
<reference evidence="1 2" key="1">
    <citation type="submission" date="2017-11" db="EMBL/GenBank/DDBJ databases">
        <title>Escherichia coli CV839-15 Genome sequencing and assembly.</title>
        <authorList>
            <person name="Li Z."/>
            <person name="Song N."/>
            <person name="Li W."/>
            <person name="Philip H.R."/>
            <person name="Bu Z."/>
            <person name="Siguo L."/>
        </authorList>
    </citation>
    <scope>NUCLEOTIDE SEQUENCE [LARGE SCALE GENOMIC DNA]</scope>
    <source>
        <strain evidence="1 2">CV839-15</strain>
    </source>
</reference>
<proteinExistence type="predicted"/>
<evidence type="ECO:0000313" key="1">
    <source>
        <dbReference type="EMBL" id="ATZ31637.1"/>
    </source>
</evidence>
<accession>A0A2H4TQ02</accession>
<organism evidence="1 2">
    <name type="scientific">Escherichia coli</name>
    <dbReference type="NCBI Taxonomy" id="562"/>
    <lineage>
        <taxon>Bacteria</taxon>
        <taxon>Pseudomonadati</taxon>
        <taxon>Pseudomonadota</taxon>
        <taxon>Gammaproteobacteria</taxon>
        <taxon>Enterobacterales</taxon>
        <taxon>Enterobacteriaceae</taxon>
        <taxon>Escherichia</taxon>
    </lineage>
</organism>
<evidence type="ECO:0000313" key="2">
    <source>
        <dbReference type="Proteomes" id="UP000236551"/>
    </source>
</evidence>
<dbReference type="EMBL" id="CP024978">
    <property type="protein sequence ID" value="ATZ31637.1"/>
    <property type="molecule type" value="Genomic_DNA"/>
</dbReference>
<dbReference type="AlphaFoldDB" id="A0A2H4TQ02"/>
<name>A0A2H4TQ02_ECOLX</name>
<protein>
    <submittedName>
        <fullName evidence="1">Uncharacterized protein</fullName>
    </submittedName>
</protein>